<sequence length="400" mass="42685">MIRARFASAHAANPDWHVALAEAFDALMHDVHGAIAHASDIEYTFGLCYFTDHFAAAAEELLAELQRRLPGVHWVGTVGVGVAATGAEHFDEPALVLMLAPLARNSFRVFSGRQPLRMDSEGFHAHTALVHADGRTPDLQELLPELAARTASGYLFGGLSASRRRAVQIADAVFDGGGLSGAAFAEEITVISRVTQGCQPIGPRRRVSRAQDNLVVTLDGRPALACALEDLDLPQDMAAEPIARALSSTLVGLHRRADDDIVAPAAFGADMLVRNIVGMDPRARVLAIADELETGTWLAFCRRDPQAAMADLRRAAREIRDQLLDCEQLAAGAVYVSCSGRGGPHFGAPAAELLAIRDVLGNVPLAGFFAAGEIAHSRLYGYTGVLTVFAMARAPGQFPR</sequence>
<dbReference type="KEGG" id="tcl:Tchl_0240"/>
<dbReference type="InterPro" id="IPR019494">
    <property type="entry name" value="FIST_C"/>
</dbReference>
<dbReference type="EMBL" id="CP018839">
    <property type="protein sequence ID" value="APR03113.1"/>
    <property type="molecule type" value="Genomic_DNA"/>
</dbReference>
<dbReference type="InterPro" id="IPR013702">
    <property type="entry name" value="FIST_domain_N"/>
</dbReference>
<dbReference type="STRING" id="96773.Tchl_0240"/>
<keyword evidence="5" id="KW-0472">Membrane</keyword>
<dbReference type="SMART" id="SM01204">
    <property type="entry name" value="FIST_C"/>
    <property type="match status" value="1"/>
</dbReference>
<dbReference type="SMART" id="SM00897">
    <property type="entry name" value="FIST"/>
    <property type="match status" value="1"/>
</dbReference>
<dbReference type="PANTHER" id="PTHR14939:SF5">
    <property type="entry name" value="F-BOX ONLY PROTEIN 22"/>
    <property type="match status" value="1"/>
</dbReference>
<dbReference type="OrthoDB" id="9770435at2"/>
<evidence type="ECO:0000313" key="7">
    <source>
        <dbReference type="Proteomes" id="UP000185739"/>
    </source>
</evidence>
<dbReference type="Proteomes" id="UP000185739">
    <property type="component" value="Chromosome"/>
</dbReference>
<evidence type="ECO:0000256" key="2">
    <source>
        <dbReference type="ARBA" id="ARBA00022475"/>
    </source>
</evidence>
<dbReference type="InterPro" id="IPR016741">
    <property type="entry name" value="UCP018953"/>
</dbReference>
<accession>A0A1H5YCM8</accession>
<gene>
    <name evidence="6" type="ORF">Tchl_0240</name>
</gene>
<organism evidence="6 7">
    <name type="scientific">Thauera chlorobenzoica</name>
    <dbReference type="NCBI Taxonomy" id="96773"/>
    <lineage>
        <taxon>Bacteria</taxon>
        <taxon>Pseudomonadati</taxon>
        <taxon>Pseudomonadota</taxon>
        <taxon>Betaproteobacteria</taxon>
        <taxon>Rhodocyclales</taxon>
        <taxon>Zoogloeaceae</taxon>
        <taxon>Thauera</taxon>
    </lineage>
</organism>
<keyword evidence="2" id="KW-1003">Cell membrane</keyword>
<evidence type="ECO:0000256" key="4">
    <source>
        <dbReference type="ARBA" id="ARBA00022989"/>
    </source>
</evidence>
<reference evidence="6 7" key="1">
    <citation type="submission" date="2016-12" db="EMBL/GenBank/DDBJ databases">
        <title>Complete genome sequence of Thauera chlorobenzoica, a Betaproteobacterium degrading haloaromatics anaerobically to CO2 and halides.</title>
        <authorList>
            <person name="Goris T."/>
            <person name="Mergelsberg M."/>
            <person name="Boll M."/>
        </authorList>
    </citation>
    <scope>NUCLEOTIDE SEQUENCE [LARGE SCALE GENOMIC DNA]</scope>
    <source>
        <strain evidence="6 7">3CB1</strain>
    </source>
</reference>
<protein>
    <submittedName>
        <fullName evidence="6">Uncharacterized protein</fullName>
    </submittedName>
</protein>
<dbReference type="Pfam" id="PF10442">
    <property type="entry name" value="FIST_C"/>
    <property type="match status" value="1"/>
</dbReference>
<dbReference type="GO" id="GO:0005886">
    <property type="term" value="C:plasma membrane"/>
    <property type="evidence" value="ECO:0007669"/>
    <property type="project" value="UniProtKB-SubCell"/>
</dbReference>
<dbReference type="RefSeq" id="WP_075146779.1">
    <property type="nucleotide sequence ID" value="NZ_CP018839.1"/>
</dbReference>
<evidence type="ECO:0000256" key="5">
    <source>
        <dbReference type="ARBA" id="ARBA00023136"/>
    </source>
</evidence>
<keyword evidence="3" id="KW-0812">Transmembrane</keyword>
<proteinExistence type="predicted"/>
<dbReference type="Pfam" id="PF08495">
    <property type="entry name" value="FIST"/>
    <property type="match status" value="1"/>
</dbReference>
<dbReference type="AlphaFoldDB" id="A0A1H5YCM8"/>
<keyword evidence="7" id="KW-1185">Reference proteome</keyword>
<dbReference type="PANTHER" id="PTHR14939">
    <property type="entry name" value="F-BOX ONLY PROTEIN 22"/>
    <property type="match status" value="1"/>
</dbReference>
<evidence type="ECO:0000313" key="6">
    <source>
        <dbReference type="EMBL" id="APR03113.1"/>
    </source>
</evidence>
<keyword evidence="4" id="KW-1133">Transmembrane helix</keyword>
<name>A0A1H5YCM8_9RHOO</name>
<evidence type="ECO:0000256" key="3">
    <source>
        <dbReference type="ARBA" id="ARBA00022692"/>
    </source>
</evidence>
<evidence type="ECO:0000256" key="1">
    <source>
        <dbReference type="ARBA" id="ARBA00004651"/>
    </source>
</evidence>
<dbReference type="PIRSF" id="PIRSF018953">
    <property type="entry name" value="UCP018953"/>
    <property type="match status" value="1"/>
</dbReference>
<comment type="subcellular location">
    <subcellularLocation>
        <location evidence="1">Cell membrane</location>
        <topology evidence="1">Multi-pass membrane protein</topology>
    </subcellularLocation>
</comment>